<accession>A0AAD9MD77</accession>
<dbReference type="Proteomes" id="UP001217918">
    <property type="component" value="Unassembled WGS sequence"/>
</dbReference>
<protein>
    <submittedName>
        <fullName evidence="2">Uncharacterized protein</fullName>
    </submittedName>
</protein>
<keyword evidence="1" id="KW-0812">Transmembrane</keyword>
<dbReference type="EMBL" id="JAQQPM010000004">
    <property type="protein sequence ID" value="KAK2070680.1"/>
    <property type="molecule type" value="Genomic_DNA"/>
</dbReference>
<gene>
    <name evidence="2" type="ORF">P8C59_005157</name>
</gene>
<comment type="caution">
    <text evidence="2">The sequence shown here is derived from an EMBL/GenBank/DDBJ whole genome shotgun (WGS) entry which is preliminary data.</text>
</comment>
<evidence type="ECO:0000313" key="3">
    <source>
        <dbReference type="Proteomes" id="UP001217918"/>
    </source>
</evidence>
<sequence>MLVRSVSYKRIKGVIALILSIYTGIAAYAPIRAPTLLIIKIQYYKQQDHTANTTVITATTTTIVITTTTTTKVYLEGAKVAPSTPGISDQNSTF</sequence>
<keyword evidence="3" id="KW-1185">Reference proteome</keyword>
<name>A0AAD9MD77_9PEZI</name>
<evidence type="ECO:0000313" key="2">
    <source>
        <dbReference type="EMBL" id="KAK2070680.1"/>
    </source>
</evidence>
<evidence type="ECO:0000256" key="1">
    <source>
        <dbReference type="SAM" id="Phobius"/>
    </source>
</evidence>
<dbReference type="AlphaFoldDB" id="A0AAD9MD77"/>
<proteinExistence type="predicted"/>
<reference evidence="2" key="1">
    <citation type="journal article" date="2023" name="Mol. Plant Microbe Interact.">
        <title>Elucidating the Obligate Nature and Biological Capacity of an Invasive Fungal Corn Pathogen.</title>
        <authorList>
            <person name="MacCready J.S."/>
            <person name="Roggenkamp E.M."/>
            <person name="Gdanetz K."/>
            <person name="Chilvers M.I."/>
        </authorList>
    </citation>
    <scope>NUCLEOTIDE SEQUENCE</scope>
    <source>
        <strain evidence="2">PM02</strain>
    </source>
</reference>
<feature type="transmembrane region" description="Helical" evidence="1">
    <location>
        <begin position="12"/>
        <end position="31"/>
    </location>
</feature>
<organism evidence="2 3">
    <name type="scientific">Phyllachora maydis</name>
    <dbReference type="NCBI Taxonomy" id="1825666"/>
    <lineage>
        <taxon>Eukaryota</taxon>
        <taxon>Fungi</taxon>
        <taxon>Dikarya</taxon>
        <taxon>Ascomycota</taxon>
        <taxon>Pezizomycotina</taxon>
        <taxon>Sordariomycetes</taxon>
        <taxon>Sordariomycetidae</taxon>
        <taxon>Phyllachorales</taxon>
        <taxon>Phyllachoraceae</taxon>
        <taxon>Phyllachora</taxon>
    </lineage>
</organism>
<keyword evidence="1" id="KW-0472">Membrane</keyword>
<keyword evidence="1" id="KW-1133">Transmembrane helix</keyword>